<name>A0A8D8APS8_CULPI</name>
<dbReference type="EMBL" id="HBUE01037708">
    <property type="protein sequence ID" value="CAG6459490.1"/>
    <property type="molecule type" value="Transcribed_RNA"/>
</dbReference>
<organism evidence="1">
    <name type="scientific">Culex pipiens</name>
    <name type="common">House mosquito</name>
    <dbReference type="NCBI Taxonomy" id="7175"/>
    <lineage>
        <taxon>Eukaryota</taxon>
        <taxon>Metazoa</taxon>
        <taxon>Ecdysozoa</taxon>
        <taxon>Arthropoda</taxon>
        <taxon>Hexapoda</taxon>
        <taxon>Insecta</taxon>
        <taxon>Pterygota</taxon>
        <taxon>Neoptera</taxon>
        <taxon>Endopterygota</taxon>
        <taxon>Diptera</taxon>
        <taxon>Nematocera</taxon>
        <taxon>Culicoidea</taxon>
        <taxon>Culicidae</taxon>
        <taxon>Culicinae</taxon>
        <taxon>Culicini</taxon>
        <taxon>Culex</taxon>
        <taxon>Culex</taxon>
    </lineage>
</organism>
<protein>
    <submittedName>
        <fullName evidence="1">(northern house mosquito) hypothetical protein</fullName>
    </submittedName>
</protein>
<accession>A0A8D8APS8</accession>
<sequence>MLKFYVSQRFQTFAESLSLERATSRTRRKSRMMEDDLLARWDARSQRGHSDHHSKQFSESLPLKAAWVVTCGEHNDPARREQIMGKAHKRTWAIGFSAENEILKILEM</sequence>
<reference evidence="1" key="1">
    <citation type="submission" date="2021-05" db="EMBL/GenBank/DDBJ databases">
        <authorList>
            <person name="Alioto T."/>
            <person name="Alioto T."/>
            <person name="Gomez Garrido J."/>
        </authorList>
    </citation>
    <scope>NUCLEOTIDE SEQUENCE</scope>
</reference>
<dbReference type="AlphaFoldDB" id="A0A8D8APS8"/>
<evidence type="ECO:0000313" key="1">
    <source>
        <dbReference type="EMBL" id="CAG6459490.1"/>
    </source>
</evidence>
<proteinExistence type="predicted"/>